<evidence type="ECO:0000259" key="5">
    <source>
        <dbReference type="SMART" id="SM01144"/>
    </source>
</evidence>
<feature type="domain" description="DTW" evidence="5">
    <location>
        <begin position="10"/>
        <end position="210"/>
    </location>
</feature>
<gene>
    <name evidence="6" type="ORF">SBX64_01740</name>
</gene>
<evidence type="ECO:0000256" key="2">
    <source>
        <dbReference type="ARBA" id="ARBA00022679"/>
    </source>
</evidence>
<dbReference type="PANTHER" id="PTHR21392">
    <property type="entry name" value="TRNA-URIDINE AMINOCARBOXYPROPYLTRANSFERASE 2"/>
    <property type="match status" value="1"/>
</dbReference>
<dbReference type="InterPro" id="IPR005636">
    <property type="entry name" value="DTW"/>
</dbReference>
<keyword evidence="2" id="KW-0808">Transferase</keyword>
<dbReference type="PANTHER" id="PTHR21392:SF1">
    <property type="entry name" value="TRNA-URIDINE AMINOCARBOXYPROPYLTRANSFERASE"/>
    <property type="match status" value="1"/>
</dbReference>
<accession>A0ABU4IPF7</accession>
<protein>
    <recommendedName>
        <fullName evidence="1">tRNA-uridine aminocarboxypropyltransferase</fullName>
        <ecNumber evidence="1">2.5.1.25</ecNumber>
    </recommendedName>
</protein>
<comment type="caution">
    <text evidence="6">The sequence shown here is derived from an EMBL/GenBank/DDBJ whole genome shotgun (WGS) entry which is preliminary data.</text>
</comment>
<proteinExistence type="predicted"/>
<keyword evidence="3" id="KW-0949">S-adenosyl-L-methionine</keyword>
<dbReference type="RefSeq" id="WP_318584206.1">
    <property type="nucleotide sequence ID" value="NZ_JAWRCP010000001.1"/>
</dbReference>
<name>A0ABU4IPF7_9VIBR</name>
<dbReference type="SMART" id="SM01144">
    <property type="entry name" value="DTW"/>
    <property type="match status" value="1"/>
</dbReference>
<organism evidence="6 7">
    <name type="scientific">Vibrio rhizosphaerae</name>
    <dbReference type="NCBI Taxonomy" id="398736"/>
    <lineage>
        <taxon>Bacteria</taxon>
        <taxon>Pseudomonadati</taxon>
        <taxon>Pseudomonadota</taxon>
        <taxon>Gammaproteobacteria</taxon>
        <taxon>Vibrionales</taxon>
        <taxon>Vibrionaceae</taxon>
        <taxon>Vibrio</taxon>
    </lineage>
</organism>
<dbReference type="Pfam" id="PF03942">
    <property type="entry name" value="DTW"/>
    <property type="match status" value="1"/>
</dbReference>
<keyword evidence="4" id="KW-0819">tRNA processing</keyword>
<evidence type="ECO:0000256" key="4">
    <source>
        <dbReference type="ARBA" id="ARBA00022694"/>
    </source>
</evidence>
<dbReference type="InterPro" id="IPR039262">
    <property type="entry name" value="DTWD2/TAPT"/>
</dbReference>
<sequence>MKANQPPAQSLQRCPDCGLIYQCICQAIPRCESEIKLSLLVHERELNRETNTGRWLVHALSQCHSYLWQRKQPDLQFRHQLDDPQFFPVLLFPAPHALTIDEMNAQIKTQSQIHPVRSRCPTPHFIVLDGTWQEARKMERKSDWLAALPRVQITPSTTSSYRLRRNQQPDSLCTLEVVAALLNQRGESKDAQALTDFLHQFMDALQADKTTLPRAECK</sequence>
<dbReference type="Proteomes" id="UP001279860">
    <property type="component" value="Unassembled WGS sequence"/>
</dbReference>
<dbReference type="EC" id="2.5.1.25" evidence="1"/>
<keyword evidence="7" id="KW-1185">Reference proteome</keyword>
<evidence type="ECO:0000313" key="6">
    <source>
        <dbReference type="EMBL" id="MDW6091290.1"/>
    </source>
</evidence>
<reference evidence="6 7" key="1">
    <citation type="submission" date="2023-11" db="EMBL/GenBank/DDBJ databases">
        <title>Plant-associative lifestyle of Vibrio porteresiae and its evolutionary dynamics.</title>
        <authorList>
            <person name="Rameshkumar N."/>
            <person name="Kirti K."/>
        </authorList>
    </citation>
    <scope>NUCLEOTIDE SEQUENCE [LARGE SCALE GENOMIC DNA]</scope>
    <source>
        <strain evidence="6 7">MSSRF7</strain>
    </source>
</reference>
<evidence type="ECO:0000256" key="1">
    <source>
        <dbReference type="ARBA" id="ARBA00012386"/>
    </source>
</evidence>
<evidence type="ECO:0000313" key="7">
    <source>
        <dbReference type="Proteomes" id="UP001279860"/>
    </source>
</evidence>
<dbReference type="EMBL" id="JAWRCP010000001">
    <property type="protein sequence ID" value="MDW6091290.1"/>
    <property type="molecule type" value="Genomic_DNA"/>
</dbReference>
<evidence type="ECO:0000256" key="3">
    <source>
        <dbReference type="ARBA" id="ARBA00022691"/>
    </source>
</evidence>